<evidence type="ECO:0000313" key="3">
    <source>
        <dbReference type="Proteomes" id="UP001431209"/>
    </source>
</evidence>
<dbReference type="PANTHER" id="PTHR12482:SF62">
    <property type="entry name" value="LIPASE ROG1-RELATED"/>
    <property type="match status" value="1"/>
</dbReference>
<dbReference type="InterPro" id="IPR007751">
    <property type="entry name" value="DUF676_lipase-like"/>
</dbReference>
<name>A0AAW2YL63_9EUKA</name>
<dbReference type="InterPro" id="IPR029058">
    <property type="entry name" value="AB_hydrolase_fold"/>
</dbReference>
<gene>
    <name evidence="2" type="ORF">AKO1_013398</name>
</gene>
<protein>
    <submittedName>
        <fullName evidence="2">Lipase</fullName>
    </submittedName>
</protein>
<dbReference type="InterPro" id="IPR044294">
    <property type="entry name" value="Lipase-like"/>
</dbReference>
<comment type="caution">
    <text evidence="2">The sequence shown here is derived from an EMBL/GenBank/DDBJ whole genome shotgun (WGS) entry which is preliminary data.</text>
</comment>
<dbReference type="Gene3D" id="3.40.50.1820">
    <property type="entry name" value="alpha/beta hydrolase"/>
    <property type="match status" value="1"/>
</dbReference>
<organism evidence="2 3">
    <name type="scientific">Acrasis kona</name>
    <dbReference type="NCBI Taxonomy" id="1008807"/>
    <lineage>
        <taxon>Eukaryota</taxon>
        <taxon>Discoba</taxon>
        <taxon>Heterolobosea</taxon>
        <taxon>Tetramitia</taxon>
        <taxon>Eutetramitia</taxon>
        <taxon>Acrasidae</taxon>
        <taxon>Acrasis</taxon>
    </lineage>
</organism>
<evidence type="ECO:0000313" key="2">
    <source>
        <dbReference type="EMBL" id="KAL0477743.1"/>
    </source>
</evidence>
<dbReference type="AlphaFoldDB" id="A0AAW2YL63"/>
<sequence>MHAGPNDFNKMAAVLHNRYKNENHIVFQSKNNKSGQTHVGIEQLGIWFAEEVVACLRQHDMQLRGIKSGKKHLFSFLGHSLGGLIVRHSLALLYGEDLPIDYPFRTIFDQRYRDILEPTSFFTLSCPHLGCRRNNGGIKRSAWRASIHAFLKFFGKTGTQMRLADHLKNRSVKIEDTCILQRMAEPDSPFMHALCKFKFRTVLATTHHDVSVPFCSGSIRTVNPYPEASRGKPDFRIVGYSNFDRDYERVFERHLQFEAHSDVVIGPPIGEQSIRVHEGDVLKNDSAVYRYVSEEGIVSYGSDLKGTEFDETAGEQLEHYMHDEKRQMTFLTDMVSNLHKLSWRRIDVEFRFRDHLEQLFVHILPIGSTKNLTHTKVLRELSMAGARCVDAGVSMLELDHKKMLQSMIQEETQL</sequence>
<dbReference type="SUPFAM" id="SSF53474">
    <property type="entry name" value="alpha/beta-Hydrolases"/>
    <property type="match status" value="1"/>
</dbReference>
<dbReference type="EMBL" id="JAOPGA020000230">
    <property type="protein sequence ID" value="KAL0477743.1"/>
    <property type="molecule type" value="Genomic_DNA"/>
</dbReference>
<feature type="domain" description="DUF676" evidence="1">
    <location>
        <begin position="2"/>
        <end position="216"/>
    </location>
</feature>
<keyword evidence="3" id="KW-1185">Reference proteome</keyword>
<reference evidence="2 3" key="1">
    <citation type="submission" date="2024-03" db="EMBL/GenBank/DDBJ databases">
        <title>The Acrasis kona genome and developmental transcriptomes reveal deep origins of eukaryotic multicellular pathways.</title>
        <authorList>
            <person name="Sheikh S."/>
            <person name="Fu C.-J."/>
            <person name="Brown M.W."/>
            <person name="Baldauf S.L."/>
        </authorList>
    </citation>
    <scope>NUCLEOTIDE SEQUENCE [LARGE SCALE GENOMIC DNA]</scope>
    <source>
        <strain evidence="2 3">ATCC MYA-3509</strain>
    </source>
</reference>
<dbReference type="Proteomes" id="UP001431209">
    <property type="component" value="Unassembled WGS sequence"/>
</dbReference>
<accession>A0AAW2YL63</accession>
<dbReference type="Pfam" id="PF05057">
    <property type="entry name" value="DUF676"/>
    <property type="match status" value="1"/>
</dbReference>
<evidence type="ECO:0000259" key="1">
    <source>
        <dbReference type="Pfam" id="PF05057"/>
    </source>
</evidence>
<dbReference type="PANTHER" id="PTHR12482">
    <property type="entry name" value="LIPASE ROG1-RELATED-RELATED"/>
    <property type="match status" value="1"/>
</dbReference>
<proteinExistence type="predicted"/>